<dbReference type="GO" id="GO:0005576">
    <property type="term" value="C:extracellular region"/>
    <property type="evidence" value="ECO:0007669"/>
    <property type="project" value="InterPro"/>
</dbReference>
<dbReference type="PANTHER" id="PTHR10697:SF1">
    <property type="entry name" value="MAMMALIAN EPENDYMIN-RELATED PROTEIN 1"/>
    <property type="match status" value="1"/>
</dbReference>
<protein>
    <submittedName>
        <fullName evidence="2">DgyrCDS122</fullName>
    </submittedName>
</protein>
<dbReference type="GO" id="GO:0007160">
    <property type="term" value="P:cell-matrix adhesion"/>
    <property type="evidence" value="ECO:0007669"/>
    <property type="project" value="InterPro"/>
</dbReference>
<reference evidence="2 3" key="1">
    <citation type="submission" date="2020-08" db="EMBL/GenBank/DDBJ databases">
        <authorList>
            <person name="Hejnol A."/>
        </authorList>
    </citation>
    <scope>NUCLEOTIDE SEQUENCE [LARGE SCALE GENOMIC DNA]</scope>
</reference>
<dbReference type="AlphaFoldDB" id="A0A7I8V3N6"/>
<organism evidence="2 3">
    <name type="scientific">Dimorphilus gyrociliatus</name>
    <dbReference type="NCBI Taxonomy" id="2664684"/>
    <lineage>
        <taxon>Eukaryota</taxon>
        <taxon>Metazoa</taxon>
        <taxon>Spiralia</taxon>
        <taxon>Lophotrochozoa</taxon>
        <taxon>Annelida</taxon>
        <taxon>Polychaeta</taxon>
        <taxon>Polychaeta incertae sedis</taxon>
        <taxon>Dinophilidae</taxon>
        <taxon>Dimorphilus</taxon>
    </lineage>
</organism>
<dbReference type="InterPro" id="IPR001299">
    <property type="entry name" value="Ependymin"/>
</dbReference>
<keyword evidence="3" id="KW-1185">Reference proteome</keyword>
<dbReference type="Pfam" id="PF00811">
    <property type="entry name" value="Ependymin"/>
    <property type="match status" value="1"/>
</dbReference>
<feature type="signal peptide" evidence="1">
    <location>
        <begin position="1"/>
        <end position="19"/>
    </location>
</feature>
<gene>
    <name evidence="2" type="ORF">DGYR_LOCUS114</name>
</gene>
<sequence length="232" mass="27276">MAKVLVILCLVVLIQIITGESEKCNKNCCFPEVFTAYIGSYSGQPSEPIPGISDTEQVLSFDYPNRRWAFRFRRIQETGEYEELLWVENFKNRKRYVVRNHKCHFQALSSAMRLPCIPNDADILYKDYIGSPLMGIQTETYNYTYKDWNFITTVDPTTCVPLSEFSTYRYNQYSWSRATLDYLDQEADQVLEELFDIDRFSCYPKEALPSNNEEFWFLGGPETKHFSFMFSK</sequence>
<proteinExistence type="predicted"/>
<accession>A0A7I8V3N6</accession>
<dbReference type="PANTHER" id="PTHR10697">
    <property type="entry name" value="MAMMALIAN EPENDYMIN-RELATED PROTEIN 1"/>
    <property type="match status" value="1"/>
</dbReference>
<dbReference type="GO" id="GO:0005509">
    <property type="term" value="F:calcium ion binding"/>
    <property type="evidence" value="ECO:0007669"/>
    <property type="project" value="InterPro"/>
</dbReference>
<evidence type="ECO:0000313" key="3">
    <source>
        <dbReference type="Proteomes" id="UP000549394"/>
    </source>
</evidence>
<name>A0A7I8V3N6_9ANNE</name>
<feature type="chain" id="PRO_5029743267" evidence="1">
    <location>
        <begin position="20"/>
        <end position="232"/>
    </location>
</feature>
<dbReference type="GO" id="GO:0005764">
    <property type="term" value="C:lysosome"/>
    <property type="evidence" value="ECO:0007669"/>
    <property type="project" value="TreeGrafter"/>
</dbReference>
<dbReference type="EMBL" id="CAJFCJ010000001">
    <property type="protein sequence ID" value="CAD5110752.1"/>
    <property type="molecule type" value="Genomic_DNA"/>
</dbReference>
<dbReference type="Proteomes" id="UP000549394">
    <property type="component" value="Unassembled WGS sequence"/>
</dbReference>
<evidence type="ECO:0000256" key="1">
    <source>
        <dbReference type="SAM" id="SignalP"/>
    </source>
</evidence>
<evidence type="ECO:0000313" key="2">
    <source>
        <dbReference type="EMBL" id="CAD5110752.1"/>
    </source>
</evidence>
<keyword evidence="1" id="KW-0732">Signal</keyword>
<comment type="caution">
    <text evidence="2">The sequence shown here is derived from an EMBL/GenBank/DDBJ whole genome shotgun (WGS) entry which is preliminary data.</text>
</comment>